<keyword evidence="2" id="KW-1185">Reference proteome</keyword>
<evidence type="ECO:0000313" key="2">
    <source>
        <dbReference type="Proteomes" id="UP000784294"/>
    </source>
</evidence>
<organism evidence="1 2">
    <name type="scientific">Protopolystoma xenopodis</name>
    <dbReference type="NCBI Taxonomy" id="117903"/>
    <lineage>
        <taxon>Eukaryota</taxon>
        <taxon>Metazoa</taxon>
        <taxon>Spiralia</taxon>
        <taxon>Lophotrochozoa</taxon>
        <taxon>Platyhelminthes</taxon>
        <taxon>Monogenea</taxon>
        <taxon>Polyopisthocotylea</taxon>
        <taxon>Polystomatidea</taxon>
        <taxon>Polystomatidae</taxon>
        <taxon>Protopolystoma</taxon>
    </lineage>
</organism>
<dbReference type="AlphaFoldDB" id="A0A3S5A0X7"/>
<dbReference type="EMBL" id="CAAALY010013395">
    <property type="protein sequence ID" value="VEL11970.1"/>
    <property type="molecule type" value="Genomic_DNA"/>
</dbReference>
<dbReference type="Proteomes" id="UP000784294">
    <property type="component" value="Unassembled WGS sequence"/>
</dbReference>
<comment type="caution">
    <text evidence="1">The sequence shown here is derived from an EMBL/GenBank/DDBJ whole genome shotgun (WGS) entry which is preliminary data.</text>
</comment>
<protein>
    <submittedName>
        <fullName evidence="1">Uncharacterized protein</fullName>
    </submittedName>
</protein>
<reference evidence="1" key="1">
    <citation type="submission" date="2018-11" db="EMBL/GenBank/DDBJ databases">
        <authorList>
            <consortium name="Pathogen Informatics"/>
        </authorList>
    </citation>
    <scope>NUCLEOTIDE SEQUENCE</scope>
</reference>
<name>A0A3S5A0X7_9PLAT</name>
<sequence length="107" mass="11698">MAQGGGIVDLKVALSLADQALRMDFSSGVTNNSSTAKSVSDLFSFHDSLSWLVVRLASVQLKYRSLPTEPPAGDSCSSVSVEIFFSLSIHIFSLFIHPLIWVKDYFV</sequence>
<gene>
    <name evidence="1" type="ORF">PXEA_LOCUS5410</name>
</gene>
<proteinExistence type="predicted"/>
<evidence type="ECO:0000313" key="1">
    <source>
        <dbReference type="EMBL" id="VEL11970.1"/>
    </source>
</evidence>
<accession>A0A3S5A0X7</accession>